<evidence type="ECO:0000256" key="2">
    <source>
        <dbReference type="ARBA" id="ARBA00023304"/>
    </source>
</evidence>
<dbReference type="Pfam" id="PF19798">
    <property type="entry name" value="Sulfotransfer_5"/>
    <property type="match status" value="1"/>
</dbReference>
<keyword evidence="2" id="KW-0100">Branched-chain amino acid biosynthesis</keyword>
<dbReference type="InterPro" id="IPR027417">
    <property type="entry name" value="P-loop_NTPase"/>
</dbReference>
<name>A0A7W9CVY4_9HYPH</name>
<comment type="caution">
    <text evidence="3">The sequence shown here is derived from an EMBL/GenBank/DDBJ whole genome shotgun (WGS) entry which is preliminary data.</text>
</comment>
<keyword evidence="2" id="KW-0028">Amino-acid biosynthesis</keyword>
<evidence type="ECO:0000313" key="3">
    <source>
        <dbReference type="EMBL" id="MBB5752664.1"/>
    </source>
</evidence>
<accession>A0A7W9CVY4</accession>
<dbReference type="PANTHER" id="PTHR42743:SF11">
    <property type="entry name" value="AMINODEOXYCHORISMATE LYASE"/>
    <property type="match status" value="1"/>
</dbReference>
<dbReference type="InterPro" id="IPR050571">
    <property type="entry name" value="Class-IV_PLP-Dep_Aminotrnsfr"/>
</dbReference>
<keyword evidence="4" id="KW-1185">Reference proteome</keyword>
<dbReference type="SUPFAM" id="SSF52540">
    <property type="entry name" value="P-loop containing nucleoside triphosphate hydrolases"/>
    <property type="match status" value="1"/>
</dbReference>
<dbReference type="PANTHER" id="PTHR42743">
    <property type="entry name" value="AMINO-ACID AMINOTRANSFERASE"/>
    <property type="match status" value="1"/>
</dbReference>
<proteinExistence type="inferred from homology"/>
<gene>
    <name evidence="3" type="ORF">GGQ63_001718</name>
</gene>
<dbReference type="EMBL" id="JACHOO010000003">
    <property type="protein sequence ID" value="MBB5752664.1"/>
    <property type="molecule type" value="Genomic_DNA"/>
</dbReference>
<organism evidence="3 4">
    <name type="scientific">Prosthecomicrobium pneumaticum</name>
    <dbReference type="NCBI Taxonomy" id="81895"/>
    <lineage>
        <taxon>Bacteria</taxon>
        <taxon>Pseudomonadati</taxon>
        <taxon>Pseudomonadota</taxon>
        <taxon>Alphaproteobacteria</taxon>
        <taxon>Hyphomicrobiales</taxon>
        <taxon>Kaistiaceae</taxon>
        <taxon>Prosthecomicrobium</taxon>
    </lineage>
</organism>
<reference evidence="3 4" key="1">
    <citation type="submission" date="2020-08" db="EMBL/GenBank/DDBJ databases">
        <title>Genomic Encyclopedia of Type Strains, Phase IV (KMG-IV): sequencing the most valuable type-strain genomes for metagenomic binning, comparative biology and taxonomic classification.</title>
        <authorList>
            <person name="Goeker M."/>
        </authorList>
    </citation>
    <scope>NUCLEOTIDE SEQUENCE [LARGE SCALE GENOMIC DNA]</scope>
    <source>
        <strain evidence="3 4">DSM 16268</strain>
    </source>
</reference>
<evidence type="ECO:0000313" key="4">
    <source>
        <dbReference type="Proteomes" id="UP000523821"/>
    </source>
</evidence>
<dbReference type="AlphaFoldDB" id="A0A7W9CVY4"/>
<sequence length="265" mass="28321">MSYTDTVLSYSGTADDGVARIAMWSGPRNISTAMMRAFGNRRDAHVVDEPFYAAYLAATGLDHPMAEAVIAAGETDPDAVAAALTGPVPAGTTLFYQKHMTHHMLPGFPLGWSDAVRNAFLIRRPESVLASYRAKRETVALADLGFVQQAEIFERVADRLGAAPPVIDGADVLADPAGVLAALCAALSLSFEPAMLAWPPGRRATDGVWAPHWYHAVEASTGFGPPRPEIAFADLDDSLKPIAEAARPHYERLARFRLAAAAQPA</sequence>
<dbReference type="Gene3D" id="3.40.50.300">
    <property type="entry name" value="P-loop containing nucleotide triphosphate hydrolases"/>
    <property type="match status" value="1"/>
</dbReference>
<dbReference type="GO" id="GO:0009082">
    <property type="term" value="P:branched-chain amino acid biosynthetic process"/>
    <property type="evidence" value="ECO:0007669"/>
    <property type="project" value="UniProtKB-KW"/>
</dbReference>
<dbReference type="RefSeq" id="WP_210308435.1">
    <property type="nucleotide sequence ID" value="NZ_JACHOO010000003.1"/>
</dbReference>
<comment type="similarity">
    <text evidence="1">Belongs to the class-IV pyridoxal-phosphate-dependent aminotransferase family.</text>
</comment>
<dbReference type="Proteomes" id="UP000523821">
    <property type="component" value="Unassembled WGS sequence"/>
</dbReference>
<evidence type="ECO:0008006" key="5">
    <source>
        <dbReference type="Google" id="ProtNLM"/>
    </source>
</evidence>
<evidence type="ECO:0000256" key="1">
    <source>
        <dbReference type="ARBA" id="ARBA00009320"/>
    </source>
</evidence>
<protein>
    <recommendedName>
        <fullName evidence="5">Branched-chain amino acid aminotransferase</fullName>
    </recommendedName>
</protein>